<dbReference type="InterPro" id="IPR037524">
    <property type="entry name" value="PA14/GLEYA"/>
</dbReference>
<organism evidence="4 5">
    <name type="scientific">Hymenobacter defluvii</name>
    <dbReference type="NCBI Taxonomy" id="2054411"/>
    <lineage>
        <taxon>Bacteria</taxon>
        <taxon>Pseudomonadati</taxon>
        <taxon>Bacteroidota</taxon>
        <taxon>Cytophagia</taxon>
        <taxon>Cytophagales</taxon>
        <taxon>Hymenobacteraceae</taxon>
        <taxon>Hymenobacter</taxon>
    </lineage>
</organism>
<dbReference type="SMART" id="SM00758">
    <property type="entry name" value="PA14"/>
    <property type="match status" value="1"/>
</dbReference>
<evidence type="ECO:0000313" key="5">
    <source>
        <dbReference type="Proteomes" id="UP000670527"/>
    </source>
</evidence>
<feature type="transmembrane region" description="Helical" evidence="2">
    <location>
        <begin position="31"/>
        <end position="49"/>
    </location>
</feature>
<gene>
    <name evidence="4" type="ORF">J4D97_21590</name>
</gene>
<evidence type="ECO:0000256" key="1">
    <source>
        <dbReference type="ARBA" id="ARBA00022729"/>
    </source>
</evidence>
<dbReference type="InterPro" id="IPR017853">
    <property type="entry name" value="GH"/>
</dbReference>
<dbReference type="Pfam" id="PF07691">
    <property type="entry name" value="PA14"/>
    <property type="match status" value="1"/>
</dbReference>
<dbReference type="Pfam" id="PF18962">
    <property type="entry name" value="Por_Secre_tail"/>
    <property type="match status" value="1"/>
</dbReference>
<evidence type="ECO:0000259" key="3">
    <source>
        <dbReference type="PROSITE" id="PS51820"/>
    </source>
</evidence>
<dbReference type="SUPFAM" id="SSF49373">
    <property type="entry name" value="Invasin/intimin cell-adhesion fragments"/>
    <property type="match status" value="1"/>
</dbReference>
<name>A0ABS3THX3_9BACT</name>
<feature type="domain" description="PA14" evidence="3">
    <location>
        <begin position="954"/>
        <end position="1106"/>
    </location>
</feature>
<keyword evidence="2" id="KW-0472">Membrane</keyword>
<dbReference type="InterPro" id="IPR052387">
    <property type="entry name" value="Fibrocystin"/>
</dbReference>
<keyword evidence="1" id="KW-0732">Signal</keyword>
<evidence type="ECO:0000313" key="4">
    <source>
        <dbReference type="EMBL" id="MBO3273257.1"/>
    </source>
</evidence>
<sequence>MIVLSCQSQFKDLNLGYFSCFRTYYFFMGKLYHCLFLLIFLAGFFRIIATQGQSSSAQPVIRVGITAITPSANTGHNYSPWLNDDLDHLVQNVWTPGSFIYSDVTLKLASRTNITRLSLYDWQGVFTDAPAYIYALNGTKRTLLGIFTGETYLNWVDISMNTPVTADAIVVHKYSNNIPQKIKVFGIATAIVTPLAQAIISFPVLPKKTVGDAPFDLAAISNNTATAITYTSSNPAVASITNTTGRWQAMVHTAGTTTITALQTGNSAYLAAANVAQSLTVQAIPPVGTGTLAGKIPIDPQRWYQLTNAPDKIQMLFDGVTNTNVENGWGRIIGTYDSYYPLQPGETFAIESIKFFDGWGSNVNAPMTLSIITDSWQRIPIATFTGEHYGWVGPYPNRPATFRLDNTIRNARYLVITSSWAFPTEMELYGSYTMPTPVVVPSAGTLAAQKQIKLKQSFGVNAFEWDLKAPNNPAQVDPVRLAAMKNFAGIRHYLDWEKLESTQGVYTFNPTPSGGWNFDNMYSRLKQEGVEVLACIKTLPGWLQTTYPANERDSENIPVRYGRDVTLPSSYIEQAKVAFQFAARYGRNRSVNPALLSGVLTGVVYPTDPSAGTRTREIGLDLINYIECDNERDKWWKGRKAYQTPYEYAANLSAFYDGHKNTMGPGVGVKNADPTMQVVMGGLAAPTPDYVKGMVDWCRQNRGYKPNGNVNLCWDIINYHQYSNDAGSSQGGNSTRGAAPEVSDAGRVAKAFVLMAHQYAADMPVWITETGYDLNQGSPLKAVAVGNRSVLETQADWTLRTALAYARWGVERVFLYQLYDDNPQNPIQFGSMGLINSDMTPRPAAQFLNQANTLIGAYTFKQTLNDDPIVDRYELNGQSAYMLVVPDERGRREQYTLNLGSAAYADVYRPTIGSQTMAVQRVTLQNGRLTMQVTETPVFVLAVTSTSSPVGCSATGTILREEWSNIEGWQVATIPTQLAPTSTSQLTQFESLRNTGDNYGARVRGYLCPPQTGTYTFWVAGDDHCELWLSTDDDPTNKVRIASVPGYTAWREWNKYSNQQSASVHLIAGRRYYIEALQKEQGGEDHVAVAWQLPNGTLEAPIPGSRLSPFVATAARASTPSTLSNSMAKIALGISGSAGNKEIELTASPNPFNNECYVQLKLTQANRVALTVYDVQGRLVQELFSGNLEADDNRKFVLKAGNLPAGVYSIKLTTSTEVVHKRVVLNK</sequence>
<comment type="caution">
    <text evidence="4">The sequence shown here is derived from an EMBL/GenBank/DDBJ whole genome shotgun (WGS) entry which is preliminary data.</text>
</comment>
<dbReference type="InterPro" id="IPR008964">
    <property type="entry name" value="Invasin/intimin_cell_adhesion"/>
</dbReference>
<evidence type="ECO:0000256" key="2">
    <source>
        <dbReference type="SAM" id="Phobius"/>
    </source>
</evidence>
<dbReference type="Gene3D" id="2.60.120.1560">
    <property type="match status" value="1"/>
</dbReference>
<protein>
    <submittedName>
        <fullName evidence="4">T9SS type A sorting domain-containing protein</fullName>
    </submittedName>
</protein>
<dbReference type="PANTHER" id="PTHR46769">
    <property type="entry name" value="POLYCYSTIC KIDNEY AND HEPATIC DISEASE 1 (AUTOSOMAL RECESSIVE)-LIKE 1"/>
    <property type="match status" value="1"/>
</dbReference>
<keyword evidence="2" id="KW-1133">Transmembrane helix</keyword>
<dbReference type="Proteomes" id="UP000670527">
    <property type="component" value="Unassembled WGS sequence"/>
</dbReference>
<dbReference type="SUPFAM" id="SSF56988">
    <property type="entry name" value="Anthrax protective antigen"/>
    <property type="match status" value="1"/>
</dbReference>
<dbReference type="EMBL" id="JAGETX010000029">
    <property type="protein sequence ID" value="MBO3273257.1"/>
    <property type="molecule type" value="Genomic_DNA"/>
</dbReference>
<keyword evidence="5" id="KW-1185">Reference proteome</keyword>
<dbReference type="NCBIfam" id="TIGR04183">
    <property type="entry name" value="Por_Secre_tail"/>
    <property type="match status" value="1"/>
</dbReference>
<dbReference type="RefSeq" id="WP_208309397.1">
    <property type="nucleotide sequence ID" value="NZ_JAGETX010000029.1"/>
</dbReference>
<proteinExistence type="predicted"/>
<dbReference type="PROSITE" id="PS51820">
    <property type="entry name" value="PA14"/>
    <property type="match status" value="1"/>
</dbReference>
<dbReference type="Gene3D" id="3.20.20.80">
    <property type="entry name" value="Glycosidases"/>
    <property type="match status" value="1"/>
</dbReference>
<reference evidence="4 5" key="1">
    <citation type="submission" date="2021-03" db="EMBL/GenBank/DDBJ databases">
        <authorList>
            <person name="Kim M.K."/>
        </authorList>
    </citation>
    <scope>NUCLEOTIDE SEQUENCE [LARGE SCALE GENOMIC DNA]</scope>
    <source>
        <strain evidence="4 5">BT507</strain>
    </source>
</reference>
<dbReference type="SUPFAM" id="SSF51445">
    <property type="entry name" value="(Trans)glycosidases"/>
    <property type="match status" value="1"/>
</dbReference>
<dbReference type="InterPro" id="IPR011658">
    <property type="entry name" value="PA14_dom"/>
</dbReference>
<dbReference type="Gene3D" id="2.60.40.1080">
    <property type="match status" value="1"/>
</dbReference>
<accession>A0ABS3THX3</accession>
<dbReference type="PANTHER" id="PTHR46769:SF2">
    <property type="entry name" value="FIBROCYSTIN-L ISOFORM 2 PRECURSOR-RELATED"/>
    <property type="match status" value="1"/>
</dbReference>
<keyword evidence="2" id="KW-0812">Transmembrane</keyword>
<dbReference type="InterPro" id="IPR026444">
    <property type="entry name" value="Secre_tail"/>
</dbReference>